<evidence type="ECO:0000313" key="2">
    <source>
        <dbReference type="Proteomes" id="UP000078486"/>
    </source>
</evidence>
<dbReference type="STRING" id="1184151.AW736_05515"/>
<dbReference type="EMBL" id="LRRQ01000043">
    <property type="protein sequence ID" value="OAM90956.1"/>
    <property type="molecule type" value="Genomic_DNA"/>
</dbReference>
<evidence type="ECO:0000313" key="1">
    <source>
        <dbReference type="EMBL" id="OAM90956.1"/>
    </source>
</evidence>
<proteinExistence type="predicted"/>
<name>A0A178IPD3_9BACT</name>
<gene>
    <name evidence="1" type="ORF">AW736_05515</name>
</gene>
<dbReference type="SUPFAM" id="SSF50998">
    <property type="entry name" value="Quinoprotein alcohol dehydrogenase-like"/>
    <property type="match status" value="1"/>
</dbReference>
<dbReference type="Proteomes" id="UP000078486">
    <property type="component" value="Unassembled WGS sequence"/>
</dbReference>
<dbReference type="AlphaFoldDB" id="A0A178IPD3"/>
<reference evidence="1 2" key="1">
    <citation type="submission" date="2016-01" db="EMBL/GenBank/DDBJ databases">
        <title>High potential of lignocellulose degradation of a new Verrucomicrobia species.</title>
        <authorList>
            <person name="Wang Y."/>
            <person name="Shi Y."/>
            <person name="Qiu Z."/>
            <person name="Liu S."/>
            <person name="Yang H."/>
        </authorList>
    </citation>
    <scope>NUCLEOTIDE SEQUENCE [LARGE SCALE GENOMIC DNA]</scope>
    <source>
        <strain evidence="1 2">TSB47</strain>
    </source>
</reference>
<protein>
    <submittedName>
        <fullName evidence="1">Uncharacterized protein</fullName>
    </submittedName>
</protein>
<sequence length="489" mass="56015">MKIQISLLLSALTTAHLTAGQSHYEPRHDYSPYVATEFDLGIPSKQMRAAPVNLGDGEKGFVMIFSEDPNVDPAEGSFFFPKHKPIMAVFDLKGKELWRRELTYSIPGVWFIPLLPMDMDRDGIDELYYVNNIGPKPFVYKQYKLERADARTGKVTGQWPWPQPTHNQASSYKWRFSIIGGFAKNGDPIIIAGIGTYRDMRLRAFNADMKQRWEVYYPDDYDGPRASHSNIILDLNKDGSGQFMWGERCISLDDGRELFVLDRHAWYDHSDTVLPIYDRNTGQWDFWTAREKGDDGKVSRAVMFDQAGKHLWEVPDMWGHFHYGWVGNLGPKGERIAVTGRYAMPGDKDKTDLYIVKSSNPSKSDAICQFYDVKTGEELPRQKFPPTGYPVDFNGDGVHEVYYEGALYDRRGEKIFEAPGGDMVIVKHILDIPGEHIMLATPDGKVRIWADHRATDTPEIKKRYADPMYTENVRHSAVGYNNRFPILNY</sequence>
<dbReference type="RefSeq" id="WP_068769807.1">
    <property type="nucleotide sequence ID" value="NZ_CP109796.1"/>
</dbReference>
<organism evidence="1 2">
    <name type="scientific">Termitidicoccus mucosus</name>
    <dbReference type="NCBI Taxonomy" id="1184151"/>
    <lineage>
        <taxon>Bacteria</taxon>
        <taxon>Pseudomonadati</taxon>
        <taxon>Verrucomicrobiota</taxon>
        <taxon>Opitutia</taxon>
        <taxon>Opitutales</taxon>
        <taxon>Opitutaceae</taxon>
        <taxon>Termitidicoccus</taxon>
    </lineage>
</organism>
<comment type="caution">
    <text evidence="1">The sequence shown here is derived from an EMBL/GenBank/DDBJ whole genome shotgun (WGS) entry which is preliminary data.</text>
</comment>
<accession>A0A178IPD3</accession>
<dbReference type="InterPro" id="IPR011047">
    <property type="entry name" value="Quinoprotein_ADH-like_sf"/>
</dbReference>
<keyword evidence="2" id="KW-1185">Reference proteome</keyword>